<sequence>MQSGGRKRVVSSCLPCYRKKQKATPQTDARSHEVVPAYHDTQSQDTSSNDELVGSALDWRTKRISTLCQGNDALAEMFGYVEHSESNTLALVRRLGLGEDEPQNRNRDIAPEAYDEIDMNIKRLPGRKIFDFLIQFYITEVHWMEQIVYAPWFLSHYQKWWNVGRLSRINDVEFAVLFIRICSYASQFLPSPSYTIDRIRGMPLADIRAACHDIAENLAAICVRLNARGTLLRAQHLLVLGLQWQCEGSTNAFWDALSNAARVAQRIGLHRGRAAWTQEMHEFDKEIRSRVYCNLYIWDSHLSAQLDCSPFFSASLTAEHLPRMHLTPDIDDADAPEDYSERLLQARLASFWRSLAPKQGAKYDATVAEERYGKFCSDFLPHLPPYFALEPSKEWDERLPKLPLQRQILHVAIFDFLCQNFRQVLLREPSQVQSLPAYKQVVVASQKRALAAAALKMLEGVAKLHALLGASYTRFAAVILPAFEAAVVLVSLLTMDQRFPGADLGDDGPLRALDVDPLGWEKAHLTRDRCYQATQQALARLEMLAEVSNMAKAGAGTLARLVANMPHSEAALDDSFAHYTAETFPGLNGERPD</sequence>
<evidence type="ECO:0000313" key="4">
    <source>
        <dbReference type="EMBL" id="KAF2490009.1"/>
    </source>
</evidence>
<evidence type="ECO:0000256" key="2">
    <source>
        <dbReference type="ARBA" id="ARBA00023242"/>
    </source>
</evidence>
<name>A0A6A6QD41_9PEZI</name>
<evidence type="ECO:0000256" key="1">
    <source>
        <dbReference type="ARBA" id="ARBA00004123"/>
    </source>
</evidence>
<dbReference type="GO" id="GO:0003677">
    <property type="term" value="F:DNA binding"/>
    <property type="evidence" value="ECO:0007669"/>
    <property type="project" value="InterPro"/>
</dbReference>
<dbReference type="GO" id="GO:0008270">
    <property type="term" value="F:zinc ion binding"/>
    <property type="evidence" value="ECO:0007669"/>
    <property type="project" value="InterPro"/>
</dbReference>
<dbReference type="AlphaFoldDB" id="A0A6A6QD41"/>
<keyword evidence="2" id="KW-0539">Nucleus</keyword>
<evidence type="ECO:0000313" key="5">
    <source>
        <dbReference type="Proteomes" id="UP000799750"/>
    </source>
</evidence>
<dbReference type="Proteomes" id="UP000799750">
    <property type="component" value="Unassembled WGS sequence"/>
</dbReference>
<dbReference type="GO" id="GO:0005634">
    <property type="term" value="C:nucleus"/>
    <property type="evidence" value="ECO:0007669"/>
    <property type="project" value="UniProtKB-SubCell"/>
</dbReference>
<dbReference type="InterPro" id="IPR050613">
    <property type="entry name" value="Sec_Metabolite_Reg"/>
</dbReference>
<comment type="subcellular location">
    <subcellularLocation>
        <location evidence="1">Nucleus</location>
    </subcellularLocation>
</comment>
<dbReference type="PANTHER" id="PTHR31001:SF87">
    <property type="entry name" value="COL-21"/>
    <property type="match status" value="1"/>
</dbReference>
<feature type="domain" description="Xylanolytic transcriptional activator regulatory" evidence="3">
    <location>
        <begin position="146"/>
        <end position="321"/>
    </location>
</feature>
<dbReference type="EMBL" id="MU004198">
    <property type="protein sequence ID" value="KAF2490009.1"/>
    <property type="molecule type" value="Genomic_DNA"/>
</dbReference>
<dbReference type="OrthoDB" id="5344325at2759"/>
<accession>A0A6A6QD41</accession>
<dbReference type="PANTHER" id="PTHR31001">
    <property type="entry name" value="UNCHARACTERIZED TRANSCRIPTIONAL REGULATORY PROTEIN"/>
    <property type="match status" value="1"/>
</dbReference>
<protein>
    <recommendedName>
        <fullName evidence="3">Xylanolytic transcriptional activator regulatory domain-containing protein</fullName>
    </recommendedName>
</protein>
<proteinExistence type="predicted"/>
<keyword evidence="5" id="KW-1185">Reference proteome</keyword>
<dbReference type="InterPro" id="IPR007219">
    <property type="entry name" value="XnlR_reg_dom"/>
</dbReference>
<dbReference type="GO" id="GO:0006351">
    <property type="term" value="P:DNA-templated transcription"/>
    <property type="evidence" value="ECO:0007669"/>
    <property type="project" value="InterPro"/>
</dbReference>
<dbReference type="CDD" id="cd12148">
    <property type="entry name" value="fungal_TF_MHR"/>
    <property type="match status" value="1"/>
</dbReference>
<organism evidence="4 5">
    <name type="scientific">Lophium mytilinum</name>
    <dbReference type="NCBI Taxonomy" id="390894"/>
    <lineage>
        <taxon>Eukaryota</taxon>
        <taxon>Fungi</taxon>
        <taxon>Dikarya</taxon>
        <taxon>Ascomycota</taxon>
        <taxon>Pezizomycotina</taxon>
        <taxon>Dothideomycetes</taxon>
        <taxon>Pleosporomycetidae</taxon>
        <taxon>Mytilinidiales</taxon>
        <taxon>Mytilinidiaceae</taxon>
        <taxon>Lophium</taxon>
    </lineage>
</organism>
<reference evidence="4" key="1">
    <citation type="journal article" date="2020" name="Stud. Mycol.">
        <title>101 Dothideomycetes genomes: a test case for predicting lifestyles and emergence of pathogens.</title>
        <authorList>
            <person name="Haridas S."/>
            <person name="Albert R."/>
            <person name="Binder M."/>
            <person name="Bloem J."/>
            <person name="Labutti K."/>
            <person name="Salamov A."/>
            <person name="Andreopoulos B."/>
            <person name="Baker S."/>
            <person name="Barry K."/>
            <person name="Bills G."/>
            <person name="Bluhm B."/>
            <person name="Cannon C."/>
            <person name="Castanera R."/>
            <person name="Culley D."/>
            <person name="Daum C."/>
            <person name="Ezra D."/>
            <person name="Gonzalez J."/>
            <person name="Henrissat B."/>
            <person name="Kuo A."/>
            <person name="Liang C."/>
            <person name="Lipzen A."/>
            <person name="Lutzoni F."/>
            <person name="Magnuson J."/>
            <person name="Mondo S."/>
            <person name="Nolan M."/>
            <person name="Ohm R."/>
            <person name="Pangilinan J."/>
            <person name="Park H.-J."/>
            <person name="Ramirez L."/>
            <person name="Alfaro M."/>
            <person name="Sun H."/>
            <person name="Tritt A."/>
            <person name="Yoshinaga Y."/>
            <person name="Zwiers L.-H."/>
            <person name="Turgeon B."/>
            <person name="Goodwin S."/>
            <person name="Spatafora J."/>
            <person name="Crous P."/>
            <person name="Grigoriev I."/>
        </authorList>
    </citation>
    <scope>NUCLEOTIDE SEQUENCE</scope>
    <source>
        <strain evidence="4">CBS 269.34</strain>
    </source>
</reference>
<dbReference type="Pfam" id="PF04082">
    <property type="entry name" value="Fungal_trans"/>
    <property type="match status" value="1"/>
</dbReference>
<gene>
    <name evidence="4" type="ORF">BU16DRAFT_168514</name>
</gene>
<evidence type="ECO:0000259" key="3">
    <source>
        <dbReference type="Pfam" id="PF04082"/>
    </source>
</evidence>